<dbReference type="AlphaFoldDB" id="A0AAJ0M9M2"/>
<dbReference type="InterPro" id="IPR002818">
    <property type="entry name" value="DJ-1/PfpI"/>
</dbReference>
<keyword evidence="4" id="KW-1185">Reference proteome</keyword>
<dbReference type="PANTHER" id="PTHR43130:SF15">
    <property type="entry name" value="THIJ_PFPI FAMILY PROTEIN (AFU_ORTHOLOGUE AFUA_5G14240)"/>
    <property type="match status" value="1"/>
</dbReference>
<dbReference type="InterPro" id="IPR052158">
    <property type="entry name" value="INH-QAR"/>
</dbReference>
<evidence type="ECO:0000313" key="3">
    <source>
        <dbReference type="EMBL" id="KAK3343980.1"/>
    </source>
</evidence>
<organism evidence="3 4">
    <name type="scientific">Lasiosphaeria hispida</name>
    <dbReference type="NCBI Taxonomy" id="260671"/>
    <lineage>
        <taxon>Eukaryota</taxon>
        <taxon>Fungi</taxon>
        <taxon>Dikarya</taxon>
        <taxon>Ascomycota</taxon>
        <taxon>Pezizomycotina</taxon>
        <taxon>Sordariomycetes</taxon>
        <taxon>Sordariomycetidae</taxon>
        <taxon>Sordariales</taxon>
        <taxon>Lasiosphaeriaceae</taxon>
        <taxon>Lasiosphaeria</taxon>
    </lineage>
</organism>
<protein>
    <submittedName>
        <fullName evidence="3">Class I glutamine amidotransferase-like protein</fullName>
    </submittedName>
</protein>
<comment type="caution">
    <text evidence="3">The sequence shown here is derived from an EMBL/GenBank/DDBJ whole genome shotgun (WGS) entry which is preliminary data.</text>
</comment>
<evidence type="ECO:0000313" key="4">
    <source>
        <dbReference type="Proteomes" id="UP001275084"/>
    </source>
</evidence>
<feature type="signal peptide" evidence="1">
    <location>
        <begin position="1"/>
        <end position="22"/>
    </location>
</feature>
<dbReference type="Gene3D" id="3.40.50.880">
    <property type="match status" value="1"/>
</dbReference>
<dbReference type="Proteomes" id="UP001275084">
    <property type="component" value="Unassembled WGS sequence"/>
</dbReference>
<keyword evidence="3" id="KW-0315">Glutamine amidotransferase</keyword>
<evidence type="ECO:0000256" key="1">
    <source>
        <dbReference type="SAM" id="SignalP"/>
    </source>
</evidence>
<evidence type="ECO:0000259" key="2">
    <source>
        <dbReference type="Pfam" id="PF01965"/>
    </source>
</evidence>
<feature type="domain" description="DJ-1/PfpI" evidence="2">
    <location>
        <begin position="77"/>
        <end position="190"/>
    </location>
</feature>
<reference evidence="3" key="1">
    <citation type="journal article" date="2023" name="Mol. Phylogenet. Evol.">
        <title>Genome-scale phylogeny and comparative genomics of the fungal order Sordariales.</title>
        <authorList>
            <person name="Hensen N."/>
            <person name="Bonometti L."/>
            <person name="Westerberg I."/>
            <person name="Brannstrom I.O."/>
            <person name="Guillou S."/>
            <person name="Cros-Aarteil S."/>
            <person name="Calhoun S."/>
            <person name="Haridas S."/>
            <person name="Kuo A."/>
            <person name="Mondo S."/>
            <person name="Pangilinan J."/>
            <person name="Riley R."/>
            <person name="LaButti K."/>
            <person name="Andreopoulos B."/>
            <person name="Lipzen A."/>
            <person name="Chen C."/>
            <person name="Yan M."/>
            <person name="Daum C."/>
            <person name="Ng V."/>
            <person name="Clum A."/>
            <person name="Steindorff A."/>
            <person name="Ohm R.A."/>
            <person name="Martin F."/>
            <person name="Silar P."/>
            <person name="Natvig D.O."/>
            <person name="Lalanne C."/>
            <person name="Gautier V."/>
            <person name="Ament-Velasquez S.L."/>
            <person name="Kruys A."/>
            <person name="Hutchinson M.I."/>
            <person name="Powell A.J."/>
            <person name="Barry K."/>
            <person name="Miller A.N."/>
            <person name="Grigoriev I.V."/>
            <person name="Debuchy R."/>
            <person name="Gladieux P."/>
            <person name="Hiltunen Thoren M."/>
            <person name="Johannesson H."/>
        </authorList>
    </citation>
    <scope>NUCLEOTIDE SEQUENCE</scope>
    <source>
        <strain evidence="3">CBS 955.72</strain>
    </source>
</reference>
<keyword evidence="1" id="KW-0732">Signal</keyword>
<feature type="chain" id="PRO_5042576707" evidence="1">
    <location>
        <begin position="23"/>
        <end position="232"/>
    </location>
</feature>
<dbReference type="Pfam" id="PF01965">
    <property type="entry name" value="DJ-1_PfpI"/>
    <property type="match status" value="1"/>
</dbReference>
<name>A0AAJ0M9M2_9PEZI</name>
<dbReference type="EMBL" id="JAUIQD010000007">
    <property type="protein sequence ID" value="KAK3343980.1"/>
    <property type="molecule type" value="Genomic_DNA"/>
</dbReference>
<accession>A0AAJ0M9M2</accession>
<reference evidence="3" key="2">
    <citation type="submission" date="2023-06" db="EMBL/GenBank/DDBJ databases">
        <authorList>
            <consortium name="Lawrence Berkeley National Laboratory"/>
            <person name="Haridas S."/>
            <person name="Hensen N."/>
            <person name="Bonometti L."/>
            <person name="Westerberg I."/>
            <person name="Brannstrom I.O."/>
            <person name="Guillou S."/>
            <person name="Cros-Aarteil S."/>
            <person name="Calhoun S."/>
            <person name="Kuo A."/>
            <person name="Mondo S."/>
            <person name="Pangilinan J."/>
            <person name="Riley R."/>
            <person name="Labutti K."/>
            <person name="Andreopoulos B."/>
            <person name="Lipzen A."/>
            <person name="Chen C."/>
            <person name="Yanf M."/>
            <person name="Daum C."/>
            <person name="Ng V."/>
            <person name="Clum A."/>
            <person name="Steindorff A."/>
            <person name="Ohm R."/>
            <person name="Martin F."/>
            <person name="Silar P."/>
            <person name="Natvig D."/>
            <person name="Lalanne C."/>
            <person name="Gautier V."/>
            <person name="Ament-Velasquez S.L."/>
            <person name="Kruys A."/>
            <person name="Hutchinson M.I."/>
            <person name="Powell A.J."/>
            <person name="Barry K."/>
            <person name="Miller A.N."/>
            <person name="Grigoriev I.V."/>
            <person name="Debuchy R."/>
            <person name="Gladieux P."/>
            <person name="Thoren M.H."/>
            <person name="Johannesson H."/>
        </authorList>
    </citation>
    <scope>NUCLEOTIDE SEQUENCE</scope>
    <source>
        <strain evidence="3">CBS 955.72</strain>
    </source>
</reference>
<dbReference type="PANTHER" id="PTHR43130">
    <property type="entry name" value="ARAC-FAMILY TRANSCRIPTIONAL REGULATOR"/>
    <property type="match status" value="1"/>
</dbReference>
<dbReference type="InterPro" id="IPR029062">
    <property type="entry name" value="Class_I_gatase-like"/>
</dbReference>
<dbReference type="SUPFAM" id="SSF52317">
    <property type="entry name" value="Class I glutamine amidotransferase-like"/>
    <property type="match status" value="1"/>
</dbReference>
<sequence length="232" mass="24417">MPPFSTTTLLTILTLLILTTLATPSPPLPYAIFLLRAFGPLSPLQLLARHHLLTLHLPARTLAPPSLARTHTFASFLADFALGAIDVLIIPGGARARSPDLGPEVDFIRRVVGAGQVGHLVTICTGSGVAAQAGVLDGRRVTTNRGAWATVGAVGPAVKWVAPACWAVDGNIWSPSGVSAGLDLIFAFIKGKYPDGPALATKFSGLIEYQPNTNSSHDPWSGYFNIPTPNQL</sequence>
<gene>
    <name evidence="3" type="ORF">B0T25DRAFT_615367</name>
</gene>
<proteinExistence type="predicted"/>